<dbReference type="InterPro" id="IPR007016">
    <property type="entry name" value="O-antigen_ligase-rel_domated"/>
</dbReference>
<keyword evidence="2 6" id="KW-0812">Transmembrane</keyword>
<dbReference type="GO" id="GO:0016020">
    <property type="term" value="C:membrane"/>
    <property type="evidence" value="ECO:0007669"/>
    <property type="project" value="UniProtKB-SubCell"/>
</dbReference>
<evidence type="ECO:0000256" key="5">
    <source>
        <dbReference type="SAM" id="Coils"/>
    </source>
</evidence>
<evidence type="ECO:0000256" key="6">
    <source>
        <dbReference type="SAM" id="Phobius"/>
    </source>
</evidence>
<reference evidence="8 9" key="1">
    <citation type="submission" date="2018-01" db="EMBL/GenBank/DDBJ databases">
        <title>The whole genome sequencing and assembly of Fervidobacterium changbaicum CBS-1 strain.</title>
        <authorList>
            <person name="Kim J.-Y."/>
            <person name="Park M.-K."/>
            <person name="Yi H."/>
            <person name="Bahn Y.-S."/>
            <person name="Kim J.F."/>
            <person name="Lee D.-W."/>
        </authorList>
    </citation>
    <scope>NUCLEOTIDE SEQUENCE [LARGE SCALE GENOMIC DNA]</scope>
    <source>
        <strain evidence="8 9">CBS-1</strain>
    </source>
</reference>
<comment type="subcellular location">
    <subcellularLocation>
        <location evidence="1">Membrane</location>
        <topology evidence="1">Multi-pass membrane protein</topology>
    </subcellularLocation>
</comment>
<name>A0AAE6CEF7_9BACT</name>
<feature type="transmembrane region" description="Helical" evidence="6">
    <location>
        <begin position="124"/>
        <end position="147"/>
    </location>
</feature>
<evidence type="ECO:0000256" key="2">
    <source>
        <dbReference type="ARBA" id="ARBA00022692"/>
    </source>
</evidence>
<dbReference type="PANTHER" id="PTHR37422:SF23">
    <property type="entry name" value="TEICHURONIC ACID BIOSYNTHESIS PROTEIN TUAE"/>
    <property type="match status" value="1"/>
</dbReference>
<dbReference type="Pfam" id="PF04932">
    <property type="entry name" value="Wzy_C"/>
    <property type="match status" value="1"/>
</dbReference>
<accession>A0AAE6CEF7</accession>
<dbReference type="RefSeq" id="WP_033191366.1">
    <property type="nucleotide sequence ID" value="NZ_FNDL01000029.1"/>
</dbReference>
<feature type="transmembrane region" description="Helical" evidence="6">
    <location>
        <begin position="474"/>
        <end position="496"/>
    </location>
</feature>
<keyword evidence="9" id="KW-1185">Reference proteome</keyword>
<feature type="transmembrane region" description="Helical" evidence="6">
    <location>
        <begin position="90"/>
        <end position="112"/>
    </location>
</feature>
<feature type="transmembrane region" description="Helical" evidence="6">
    <location>
        <begin position="231"/>
        <end position="249"/>
    </location>
</feature>
<sequence length="1090" mass="127368">MLSLFEELVLYVTIPLVALFAHKEYTYEFSTPKYAILTISTLLIGVYLLFKLLQTKKFKFYATKVHFVWLAFSIVALLSTINTWRDNPYFFRQAFDIGLYLFLNVLWAFYFSTILDDKKKIARFLFVFVLTGLFVAINAILNFYLGYDIMLGQVGSPFERASIKANIGNVIFVSNYLNMLLPIALYFVVSLDLGVINVQRFSAIFFLKFLSLISAILYLDVIIFSQTRSEYLALVVEVILLVVAYFFFIRKREDKAEMELQKSAPKVLARLKSLRRISVLVFILMALLLVVLYNIPSPFNNYGTFTMTERFNAMASVSSRDERFLSWFSTLYMWKKHKLLGQGIGTYQLYGLYGIADLTDAKPIYSYGWNNFKRAHNDYFQILGETGVIGLSLIVLMLVLLTLYIARNIRKIQDRDDIILFSMLVLSGIVFAFQSVFSFPGHLLPNALLATFVISAGLGKYFNKVDGREYEVKGTRALTVGFVLIFAVAGSTYLRWNHFVSEVYFRNGNIAFQTLVTLRDQMTQIDNYLKQLDQIESDLNNFSGQFQIYSPENWHKYKQSQSGTLSGLYNRAQAESERLQNIQNIKNQIEQNRRTLIAQKEAIPQEVKKYYEEAKSYFLKSIQLNHTYGKSYFYLAALASDPIRIEMLKEALRKDPEAVLSQNYDEYQKILPERFKYAYYKDLAKYIKENPSFLDKIDMPTVQALVDSSCLYEFSLLTFTERNTFKTLAIRYNSLYLFTKMVTDTIEDEELKKKTVALESVLFNKFDTWVRRTLYIMPGGWNRFPDWKNIDIELATTGGQDIYRYFASLTVQALDPVNVDSRNLLVDMAKLEAKTCKYMEEKGVWGVPDGVLDYLHALAREYQIISEYQESIVTYSQLLEWYKENYDYISKKVDNKEFWDKSYEKFVEDLKNQLDSLLAKDDKGYLSNSLTPMFEDRLRRLYQTIMSTDFKQIEKEYVDEIVKYAPSLWPRVGKSSVWKTNAYNSMKDFENQLGALNFSEEARKELNSILTGVINTDLMKLYERYARFKAHYELIKDEFLNTAQVLISLYQEKPEEEIMKDWKEPMFSMPEFKSKEEVLKFLNELIEKYK</sequence>
<feature type="transmembrane region" description="Helical" evidence="6">
    <location>
        <begin position="277"/>
        <end position="295"/>
    </location>
</feature>
<feature type="transmembrane region" description="Helical" evidence="6">
    <location>
        <begin position="34"/>
        <end position="53"/>
    </location>
</feature>
<dbReference type="EMBL" id="CP026721">
    <property type="protein sequence ID" value="QAV33895.1"/>
    <property type="molecule type" value="Genomic_DNA"/>
</dbReference>
<keyword evidence="4 6" id="KW-0472">Membrane</keyword>
<keyword evidence="3 6" id="KW-1133">Transmembrane helix</keyword>
<feature type="transmembrane region" description="Helical" evidence="6">
    <location>
        <begin position="167"/>
        <end position="189"/>
    </location>
</feature>
<feature type="transmembrane region" description="Helical" evidence="6">
    <location>
        <begin position="418"/>
        <end position="437"/>
    </location>
</feature>
<feature type="domain" description="O-antigen ligase-related" evidence="7">
    <location>
        <begin position="214"/>
        <end position="394"/>
    </location>
</feature>
<dbReference type="Proteomes" id="UP000288947">
    <property type="component" value="Chromosome"/>
</dbReference>
<dbReference type="InterPro" id="IPR051533">
    <property type="entry name" value="WaaL-like"/>
</dbReference>
<evidence type="ECO:0000256" key="4">
    <source>
        <dbReference type="ARBA" id="ARBA00023136"/>
    </source>
</evidence>
<feature type="transmembrane region" description="Helical" evidence="6">
    <location>
        <begin position="201"/>
        <end position="225"/>
    </location>
</feature>
<evidence type="ECO:0000313" key="9">
    <source>
        <dbReference type="Proteomes" id="UP000288947"/>
    </source>
</evidence>
<dbReference type="PANTHER" id="PTHR37422">
    <property type="entry name" value="TEICHURONIC ACID BIOSYNTHESIS PROTEIN TUAE"/>
    <property type="match status" value="1"/>
</dbReference>
<evidence type="ECO:0000256" key="3">
    <source>
        <dbReference type="ARBA" id="ARBA00022989"/>
    </source>
</evidence>
<evidence type="ECO:0000256" key="1">
    <source>
        <dbReference type="ARBA" id="ARBA00004141"/>
    </source>
</evidence>
<evidence type="ECO:0000259" key="7">
    <source>
        <dbReference type="Pfam" id="PF04932"/>
    </source>
</evidence>
<gene>
    <name evidence="8" type="ORF">CBS1_09395</name>
</gene>
<feature type="transmembrane region" description="Helical" evidence="6">
    <location>
        <begin position="65"/>
        <end position="84"/>
    </location>
</feature>
<feature type="transmembrane region" description="Helical" evidence="6">
    <location>
        <begin position="443"/>
        <end position="462"/>
    </location>
</feature>
<dbReference type="GO" id="GO:0016874">
    <property type="term" value="F:ligase activity"/>
    <property type="evidence" value="ECO:0007669"/>
    <property type="project" value="UniProtKB-KW"/>
</dbReference>
<organism evidence="8 9">
    <name type="scientific">Fervidobacterium changbaicum</name>
    <dbReference type="NCBI Taxonomy" id="310769"/>
    <lineage>
        <taxon>Bacteria</taxon>
        <taxon>Thermotogati</taxon>
        <taxon>Thermotogota</taxon>
        <taxon>Thermotogae</taxon>
        <taxon>Thermotogales</taxon>
        <taxon>Fervidobacteriaceae</taxon>
        <taxon>Fervidobacterium</taxon>
    </lineage>
</organism>
<evidence type="ECO:0000313" key="8">
    <source>
        <dbReference type="EMBL" id="QAV33895.1"/>
    </source>
</evidence>
<protein>
    <submittedName>
        <fullName evidence="8">O-antigen ligase family protein</fullName>
    </submittedName>
</protein>
<feature type="coiled-coil region" evidence="5">
    <location>
        <begin position="518"/>
        <end position="545"/>
    </location>
</feature>
<proteinExistence type="predicted"/>
<feature type="coiled-coil region" evidence="5">
    <location>
        <begin position="572"/>
        <end position="602"/>
    </location>
</feature>
<dbReference type="AlphaFoldDB" id="A0AAE6CEF7"/>
<keyword evidence="5" id="KW-0175">Coiled coil</keyword>
<keyword evidence="8" id="KW-0436">Ligase</keyword>
<feature type="transmembrane region" description="Helical" evidence="6">
    <location>
        <begin position="387"/>
        <end position="406"/>
    </location>
</feature>